<name>A0A072TZ26_MEDTR</name>
<dbReference type="HOGENOM" id="CLU_1226428_0_0_1"/>
<dbReference type="EnsemblPlants" id="KEH18790">
    <property type="protein sequence ID" value="KEH18790"/>
    <property type="gene ID" value="MTR_8g028510"/>
</dbReference>
<evidence type="ECO:0000313" key="3">
    <source>
        <dbReference type="Proteomes" id="UP000002051"/>
    </source>
</evidence>
<accession>A0A072TZ26</accession>
<sequence length="226" mass="26763">MWREVGDGSFTLVGGRMVRRTDGFGSYIRPNVTMLIFFLASMNTDNHVANSNMLCLKVAPLKFNVFARRLFLNHIPTKDNFIGTGKYLGLPSIIGRSKRSIFNYIKDRVWKRISSWSTIPLYCMNAFLMPKTLANEIEKMINSFWWGSKNGNKDIKWTQWEKLTMRKEYRGLGWQFMTNPDAMIIRYFKARYFPIWDFIRVAIWPEGHRWKIGNCYLVSIWSDLWL</sequence>
<reference evidence="2" key="3">
    <citation type="submission" date="2015-04" db="UniProtKB">
        <authorList>
            <consortium name="EnsemblPlants"/>
        </authorList>
    </citation>
    <scope>IDENTIFICATION</scope>
    <source>
        <strain evidence="2">cv. Jemalong A17</strain>
    </source>
</reference>
<proteinExistence type="predicted"/>
<dbReference type="AlphaFoldDB" id="A0A072TZ26"/>
<gene>
    <name evidence="1" type="ordered locus">MTR_8g028510</name>
</gene>
<evidence type="ECO:0000313" key="2">
    <source>
        <dbReference type="EnsemblPlants" id="KEH18790"/>
    </source>
</evidence>
<organism evidence="1 3">
    <name type="scientific">Medicago truncatula</name>
    <name type="common">Barrel medic</name>
    <name type="synonym">Medicago tribuloides</name>
    <dbReference type="NCBI Taxonomy" id="3880"/>
    <lineage>
        <taxon>Eukaryota</taxon>
        <taxon>Viridiplantae</taxon>
        <taxon>Streptophyta</taxon>
        <taxon>Embryophyta</taxon>
        <taxon>Tracheophyta</taxon>
        <taxon>Spermatophyta</taxon>
        <taxon>Magnoliopsida</taxon>
        <taxon>eudicotyledons</taxon>
        <taxon>Gunneridae</taxon>
        <taxon>Pentapetalae</taxon>
        <taxon>rosids</taxon>
        <taxon>fabids</taxon>
        <taxon>Fabales</taxon>
        <taxon>Fabaceae</taxon>
        <taxon>Papilionoideae</taxon>
        <taxon>50 kb inversion clade</taxon>
        <taxon>NPAAA clade</taxon>
        <taxon>Hologalegina</taxon>
        <taxon>IRL clade</taxon>
        <taxon>Trifolieae</taxon>
        <taxon>Medicago</taxon>
    </lineage>
</organism>
<reference evidence="1 3" key="2">
    <citation type="journal article" date="2014" name="BMC Genomics">
        <title>An improved genome release (version Mt4.0) for the model legume Medicago truncatula.</title>
        <authorList>
            <person name="Tang H."/>
            <person name="Krishnakumar V."/>
            <person name="Bidwell S."/>
            <person name="Rosen B."/>
            <person name="Chan A."/>
            <person name="Zhou S."/>
            <person name="Gentzbittel L."/>
            <person name="Childs K.L."/>
            <person name="Yandell M."/>
            <person name="Gundlach H."/>
            <person name="Mayer K.F."/>
            <person name="Schwartz D.C."/>
            <person name="Town C.D."/>
        </authorList>
    </citation>
    <scope>GENOME REANNOTATION</scope>
    <source>
        <strain evidence="1">A17</strain>
        <strain evidence="2 3">cv. Jemalong A17</strain>
    </source>
</reference>
<dbReference type="Proteomes" id="UP000002051">
    <property type="component" value="Chromosome 8"/>
</dbReference>
<dbReference type="STRING" id="3880.A0A072TZ26"/>
<protein>
    <submittedName>
        <fullName evidence="1 2">Uncharacterized protein</fullName>
    </submittedName>
</protein>
<dbReference type="PANTHER" id="PTHR33116:SF86">
    <property type="entry name" value="REVERSE TRANSCRIPTASE DOMAIN-CONTAINING PROTEIN"/>
    <property type="match status" value="1"/>
</dbReference>
<reference evidence="1 3" key="1">
    <citation type="journal article" date="2011" name="Nature">
        <title>The Medicago genome provides insight into the evolution of rhizobial symbioses.</title>
        <authorList>
            <person name="Young N.D."/>
            <person name="Debelle F."/>
            <person name="Oldroyd G.E."/>
            <person name="Geurts R."/>
            <person name="Cannon S.B."/>
            <person name="Udvardi M.K."/>
            <person name="Benedito V.A."/>
            <person name="Mayer K.F."/>
            <person name="Gouzy J."/>
            <person name="Schoof H."/>
            <person name="Van de Peer Y."/>
            <person name="Proost S."/>
            <person name="Cook D.R."/>
            <person name="Meyers B.C."/>
            <person name="Spannagl M."/>
            <person name="Cheung F."/>
            <person name="De Mita S."/>
            <person name="Krishnakumar V."/>
            <person name="Gundlach H."/>
            <person name="Zhou S."/>
            <person name="Mudge J."/>
            <person name="Bharti A.K."/>
            <person name="Murray J.D."/>
            <person name="Naoumkina M.A."/>
            <person name="Rosen B."/>
            <person name="Silverstein K.A."/>
            <person name="Tang H."/>
            <person name="Rombauts S."/>
            <person name="Zhao P.X."/>
            <person name="Zhou P."/>
            <person name="Barbe V."/>
            <person name="Bardou P."/>
            <person name="Bechner M."/>
            <person name="Bellec A."/>
            <person name="Berger A."/>
            <person name="Berges H."/>
            <person name="Bidwell S."/>
            <person name="Bisseling T."/>
            <person name="Choisne N."/>
            <person name="Couloux A."/>
            <person name="Denny R."/>
            <person name="Deshpande S."/>
            <person name="Dai X."/>
            <person name="Doyle J.J."/>
            <person name="Dudez A.M."/>
            <person name="Farmer A.D."/>
            <person name="Fouteau S."/>
            <person name="Franken C."/>
            <person name="Gibelin C."/>
            <person name="Gish J."/>
            <person name="Goldstein S."/>
            <person name="Gonzalez A.J."/>
            <person name="Green P.J."/>
            <person name="Hallab A."/>
            <person name="Hartog M."/>
            <person name="Hua A."/>
            <person name="Humphray S.J."/>
            <person name="Jeong D.H."/>
            <person name="Jing Y."/>
            <person name="Jocker A."/>
            <person name="Kenton S.M."/>
            <person name="Kim D.J."/>
            <person name="Klee K."/>
            <person name="Lai H."/>
            <person name="Lang C."/>
            <person name="Lin S."/>
            <person name="Macmil S.L."/>
            <person name="Magdelenat G."/>
            <person name="Matthews L."/>
            <person name="McCorrison J."/>
            <person name="Monaghan E.L."/>
            <person name="Mun J.H."/>
            <person name="Najar F.Z."/>
            <person name="Nicholson C."/>
            <person name="Noirot C."/>
            <person name="O'Bleness M."/>
            <person name="Paule C.R."/>
            <person name="Poulain J."/>
            <person name="Prion F."/>
            <person name="Qin B."/>
            <person name="Qu C."/>
            <person name="Retzel E.F."/>
            <person name="Riddle C."/>
            <person name="Sallet E."/>
            <person name="Samain S."/>
            <person name="Samson N."/>
            <person name="Sanders I."/>
            <person name="Saurat O."/>
            <person name="Scarpelli C."/>
            <person name="Schiex T."/>
            <person name="Segurens B."/>
            <person name="Severin A.J."/>
            <person name="Sherrier D.J."/>
            <person name="Shi R."/>
            <person name="Sims S."/>
            <person name="Singer S.R."/>
            <person name="Sinharoy S."/>
            <person name="Sterck L."/>
            <person name="Viollet A."/>
            <person name="Wang B.B."/>
            <person name="Wang K."/>
            <person name="Wang M."/>
            <person name="Wang X."/>
            <person name="Warfsmann J."/>
            <person name="Weissenbach J."/>
            <person name="White D.D."/>
            <person name="White J.D."/>
            <person name="Wiley G.B."/>
            <person name="Wincker P."/>
            <person name="Xing Y."/>
            <person name="Yang L."/>
            <person name="Yao Z."/>
            <person name="Ying F."/>
            <person name="Zhai J."/>
            <person name="Zhou L."/>
            <person name="Zuber A."/>
            <person name="Denarie J."/>
            <person name="Dixon R.A."/>
            <person name="May G.D."/>
            <person name="Schwartz D.C."/>
            <person name="Rogers J."/>
            <person name="Quetier F."/>
            <person name="Town C.D."/>
            <person name="Roe B.A."/>
        </authorList>
    </citation>
    <scope>NUCLEOTIDE SEQUENCE [LARGE SCALE GENOMIC DNA]</scope>
    <source>
        <strain evidence="1">A17</strain>
        <strain evidence="2 3">cv. Jemalong A17</strain>
    </source>
</reference>
<dbReference type="EMBL" id="CM001224">
    <property type="protein sequence ID" value="KEH18790.1"/>
    <property type="molecule type" value="Genomic_DNA"/>
</dbReference>
<dbReference type="PANTHER" id="PTHR33116">
    <property type="entry name" value="REVERSE TRANSCRIPTASE ZINC-BINDING DOMAIN-CONTAINING PROTEIN-RELATED-RELATED"/>
    <property type="match status" value="1"/>
</dbReference>
<evidence type="ECO:0000313" key="1">
    <source>
        <dbReference type="EMBL" id="KEH18790.1"/>
    </source>
</evidence>
<keyword evidence="3" id="KW-1185">Reference proteome</keyword>